<evidence type="ECO:0000256" key="1">
    <source>
        <dbReference type="SAM" id="MobiDB-lite"/>
    </source>
</evidence>
<dbReference type="FunCoup" id="E3MNA6">
    <property type="interactions" value="1106"/>
</dbReference>
<proteinExistence type="predicted"/>
<dbReference type="eggNOG" id="ENOG502SYZ3">
    <property type="taxonomic scope" value="Eukaryota"/>
</dbReference>
<keyword evidence="4" id="KW-1185">Reference proteome</keyword>
<dbReference type="KEGG" id="crq:GCK72_017443"/>
<name>E3MNA6_CAERE</name>
<dbReference type="OrthoDB" id="5771187at2759"/>
<organism evidence="4">
    <name type="scientific">Caenorhabditis remanei</name>
    <name type="common">Caenorhabditis vulgaris</name>
    <dbReference type="NCBI Taxonomy" id="31234"/>
    <lineage>
        <taxon>Eukaryota</taxon>
        <taxon>Metazoa</taxon>
        <taxon>Ecdysozoa</taxon>
        <taxon>Nematoda</taxon>
        <taxon>Chromadorea</taxon>
        <taxon>Rhabditida</taxon>
        <taxon>Rhabditina</taxon>
        <taxon>Rhabditomorpha</taxon>
        <taxon>Rhabditoidea</taxon>
        <taxon>Rhabditidae</taxon>
        <taxon>Peloderinae</taxon>
        <taxon>Caenorhabditis</taxon>
    </lineage>
</organism>
<dbReference type="CTD" id="9819324"/>
<feature type="region of interest" description="Disordered" evidence="1">
    <location>
        <begin position="156"/>
        <end position="192"/>
    </location>
</feature>
<dbReference type="AlphaFoldDB" id="E3MNA6"/>
<feature type="compositionally biased region" description="Basic and acidic residues" evidence="1">
    <location>
        <begin position="183"/>
        <end position="192"/>
    </location>
</feature>
<evidence type="ECO:0000256" key="2">
    <source>
        <dbReference type="SAM" id="SignalP"/>
    </source>
</evidence>
<dbReference type="RefSeq" id="XP_003102327.2">
    <property type="nucleotide sequence ID" value="XM_003102279.2"/>
</dbReference>
<dbReference type="OMA" id="NITTCYC"/>
<feature type="signal peptide" evidence="2">
    <location>
        <begin position="1"/>
        <end position="20"/>
    </location>
</feature>
<keyword evidence="2" id="KW-0732">Signal</keyword>
<sequence>MFQRIISLLLLLYACKSVDAYMCHKCASTDAVWNWVKYGLPVNQGDSIVSDDKCLVESKLKKDGDACAGYCMTIHITRTDEENKGKTISIVRDCQPRTRNLPELTEEDAPLCTSYEKVVNRRNVNITTCYCRGHYCNGLGFAEATRHSKALELPQNSIEPKESSNFPCTCRRKKDDENEGEYEMGRQEEVIN</sequence>
<reference evidence="3" key="1">
    <citation type="submission" date="2007-07" db="EMBL/GenBank/DDBJ databases">
        <title>PCAP assembly of the Caenorhabditis remanei genome.</title>
        <authorList>
            <consortium name="The Caenorhabditis remanei Sequencing Consortium"/>
            <person name="Wilson R.K."/>
        </authorList>
    </citation>
    <scope>NUCLEOTIDE SEQUENCE [LARGE SCALE GENOMIC DNA]</scope>
    <source>
        <strain evidence="3">PB4641</strain>
    </source>
</reference>
<feature type="chain" id="PRO_5015089834" evidence="2">
    <location>
        <begin position="21"/>
        <end position="192"/>
    </location>
</feature>
<feature type="compositionally biased region" description="Polar residues" evidence="1">
    <location>
        <begin position="156"/>
        <end position="167"/>
    </location>
</feature>
<evidence type="ECO:0000313" key="4">
    <source>
        <dbReference type="Proteomes" id="UP000008281"/>
    </source>
</evidence>
<dbReference type="EMBL" id="DS268459">
    <property type="protein sequence ID" value="EFP05946.1"/>
    <property type="molecule type" value="Genomic_DNA"/>
</dbReference>
<evidence type="ECO:0000313" key="3">
    <source>
        <dbReference type="EMBL" id="EFP05946.1"/>
    </source>
</evidence>
<dbReference type="HOGENOM" id="CLU_1511948_0_0_1"/>
<accession>E3MNA6</accession>
<dbReference type="GeneID" id="9819324"/>
<dbReference type="Proteomes" id="UP000008281">
    <property type="component" value="Unassembled WGS sequence"/>
</dbReference>
<gene>
    <name evidence="3" type="ORF">CRE_04978</name>
</gene>
<protein>
    <submittedName>
        <fullName evidence="3">Uncharacterized protein</fullName>
    </submittedName>
</protein>
<dbReference type="PROSITE" id="PS51257">
    <property type="entry name" value="PROKAR_LIPOPROTEIN"/>
    <property type="match status" value="1"/>
</dbReference>